<sequence>MEYEDQRTNCNIDDEVQQDQQTKVKDEAQYADGNLDDEENYPTSVGDPSVPQQVIVPKDDPQAIVNREAKRRRLLKAVLPQDNDLEESVDSVHDWKIEYEDKSISLLSERFIDISQELYPQHVNDVKSNSLFSDEAQKKYVKVTSQIDAMWNQEWQTVEHPQYFALQTFAGMMIVNEKNCICVQVAEFYNRQENIDKHRELSNISDSSYPTESKRQIFIFSVAKDLYSQHKPKIPVDVILKLKDIITVLAPDNEYLSQNQKKLVYNEIQAQQSLMTLKGLGFQASYQFLSNALEAPDADALETILWNYPQSSDLDILEKQLIKIIRYVLTDFSNKCSRPSA</sequence>
<evidence type="ECO:0000256" key="1">
    <source>
        <dbReference type="SAM" id="MobiDB-lite"/>
    </source>
</evidence>
<proteinExistence type="predicted"/>
<dbReference type="EMBL" id="JAAAID010000054">
    <property type="protein sequence ID" value="KAG0023496.1"/>
    <property type="molecule type" value="Genomic_DNA"/>
</dbReference>
<evidence type="ECO:0000313" key="3">
    <source>
        <dbReference type="Proteomes" id="UP000703661"/>
    </source>
</evidence>
<protein>
    <submittedName>
        <fullName evidence="2">Uncharacterized protein</fullName>
    </submittedName>
</protein>
<evidence type="ECO:0000313" key="2">
    <source>
        <dbReference type="EMBL" id="KAG0023496.1"/>
    </source>
</evidence>
<gene>
    <name evidence="2" type="ORF">BGZ80_009271</name>
</gene>
<reference evidence="2" key="1">
    <citation type="journal article" date="2020" name="Fungal Divers.">
        <title>Resolving the Mortierellaceae phylogeny through synthesis of multi-gene phylogenetics and phylogenomics.</title>
        <authorList>
            <person name="Vandepol N."/>
            <person name="Liber J."/>
            <person name="Desiro A."/>
            <person name="Na H."/>
            <person name="Kennedy M."/>
            <person name="Barry K."/>
            <person name="Grigoriev I.V."/>
            <person name="Miller A.N."/>
            <person name="O'Donnell K."/>
            <person name="Stajich J.E."/>
            <person name="Bonito G."/>
        </authorList>
    </citation>
    <scope>NUCLEOTIDE SEQUENCE</scope>
    <source>
        <strain evidence="2">NRRL 2769</strain>
    </source>
</reference>
<keyword evidence="3" id="KW-1185">Reference proteome</keyword>
<organism evidence="2 3">
    <name type="scientific">Entomortierella chlamydospora</name>
    <dbReference type="NCBI Taxonomy" id="101097"/>
    <lineage>
        <taxon>Eukaryota</taxon>
        <taxon>Fungi</taxon>
        <taxon>Fungi incertae sedis</taxon>
        <taxon>Mucoromycota</taxon>
        <taxon>Mortierellomycotina</taxon>
        <taxon>Mortierellomycetes</taxon>
        <taxon>Mortierellales</taxon>
        <taxon>Mortierellaceae</taxon>
        <taxon>Entomortierella</taxon>
    </lineage>
</organism>
<dbReference type="AlphaFoldDB" id="A0A9P6T486"/>
<comment type="caution">
    <text evidence="2">The sequence shown here is derived from an EMBL/GenBank/DDBJ whole genome shotgun (WGS) entry which is preliminary data.</text>
</comment>
<feature type="region of interest" description="Disordered" evidence="1">
    <location>
        <begin position="1"/>
        <end position="26"/>
    </location>
</feature>
<feature type="region of interest" description="Disordered" evidence="1">
    <location>
        <begin position="32"/>
        <end position="51"/>
    </location>
</feature>
<name>A0A9P6T486_9FUNG</name>
<accession>A0A9P6T486</accession>
<dbReference type="Proteomes" id="UP000703661">
    <property type="component" value="Unassembled WGS sequence"/>
</dbReference>